<dbReference type="RefSeq" id="WP_014762753.1">
    <property type="nucleotide sequence ID" value="NC_018000.1"/>
</dbReference>
<keyword evidence="2" id="KW-1133">Transmembrane helix</keyword>
<sequence>MSLLRRSDNQPQPNQERRPQGAALIVSGATAETAAHQQETARNSPRSAYQLRRRFVLLVLPALAAALLGLLFAFAQALSSSAEYAYESQAAAWHTALVGTAERADPAAWLARQLGATKGEVAVASSALSSEAEEMNWLCAVILDASGSLIAGTADRGCRDLSLGEYKSVKNGVSLFREQDGPSMHWLVATKIQASSKEPPLVVVTAEASANWERALSTYTLLWLGGVGSVFVISIGLAILFVSKAQSEIDHRTAALNEAHASLARFVSKNVSRRAEARSSGPRRINASVLFLDIRDFSSFAEAATPHEAAALVCAVANIGFQAVIAHGGDVDRLLGDGLVAWFEGNDRRKNAWRAANEMLTRLRQRDFPRQVGIGIHDGNLVEAEIGAGERKDATILGDTVNIAAALCGGAQPSELIVSFEVGSPPDGLSLVETATVALEIKGHQRAVKARRLRLRSGLECERETAKVCEAYTM</sequence>
<protein>
    <recommendedName>
        <fullName evidence="3">Guanylate cyclase domain-containing protein</fullName>
    </recommendedName>
</protein>
<dbReference type="Pfam" id="PF00211">
    <property type="entry name" value="Guanylate_cyc"/>
    <property type="match status" value="1"/>
</dbReference>
<dbReference type="InterPro" id="IPR050697">
    <property type="entry name" value="Adenylyl/Guanylyl_Cyclase_3/4"/>
</dbReference>
<keyword evidence="2" id="KW-0812">Transmembrane</keyword>
<feature type="transmembrane region" description="Helical" evidence="2">
    <location>
        <begin position="221"/>
        <end position="242"/>
    </location>
</feature>
<evidence type="ECO:0000259" key="3">
    <source>
        <dbReference type="PROSITE" id="PS50125"/>
    </source>
</evidence>
<reference evidence="4 5" key="1">
    <citation type="journal article" date="2012" name="J. Bacteriol.">
        <title>Complete genome sequence of the broad-host-range strain Sinorhizobium fredii USDA257.</title>
        <authorList>
            <person name="Schuldes J."/>
            <person name="Rodriguez Orbegoso M."/>
            <person name="Schmeisser C."/>
            <person name="Krishnan H.B."/>
            <person name="Daniel R."/>
            <person name="Streit W.R."/>
        </authorList>
    </citation>
    <scope>NUCLEOTIDE SEQUENCE [LARGE SCALE GENOMIC DNA]</scope>
    <source>
        <strain evidence="4 5">USDA 257</strain>
    </source>
</reference>
<dbReference type="Gene3D" id="3.30.70.1230">
    <property type="entry name" value="Nucleotide cyclase"/>
    <property type="match status" value="1"/>
</dbReference>
<evidence type="ECO:0000256" key="2">
    <source>
        <dbReference type="SAM" id="Phobius"/>
    </source>
</evidence>
<dbReference type="STRING" id="1185652.USDA257_c19960"/>
<feature type="region of interest" description="Disordered" evidence="1">
    <location>
        <begin position="1"/>
        <end position="20"/>
    </location>
</feature>
<name>I3X3X4_SINF2</name>
<organism evidence="4 5">
    <name type="scientific">Sinorhizobium fredii (strain USDA 257)</name>
    <dbReference type="NCBI Taxonomy" id="1185652"/>
    <lineage>
        <taxon>Bacteria</taxon>
        <taxon>Pseudomonadati</taxon>
        <taxon>Pseudomonadota</taxon>
        <taxon>Alphaproteobacteria</taxon>
        <taxon>Hyphomicrobiales</taxon>
        <taxon>Rhizobiaceae</taxon>
        <taxon>Sinorhizobium/Ensifer group</taxon>
        <taxon>Sinorhizobium</taxon>
    </lineage>
</organism>
<dbReference type="InterPro" id="IPR001054">
    <property type="entry name" value="A/G_cyclase"/>
</dbReference>
<keyword evidence="2" id="KW-0472">Membrane</keyword>
<evidence type="ECO:0000256" key="1">
    <source>
        <dbReference type="SAM" id="MobiDB-lite"/>
    </source>
</evidence>
<dbReference type="AlphaFoldDB" id="I3X3X4"/>
<dbReference type="GO" id="GO:0004016">
    <property type="term" value="F:adenylate cyclase activity"/>
    <property type="evidence" value="ECO:0007669"/>
    <property type="project" value="UniProtKB-ARBA"/>
</dbReference>
<dbReference type="GO" id="GO:0009190">
    <property type="term" value="P:cyclic nucleotide biosynthetic process"/>
    <property type="evidence" value="ECO:0007669"/>
    <property type="project" value="InterPro"/>
</dbReference>
<evidence type="ECO:0000313" key="5">
    <source>
        <dbReference type="Proteomes" id="UP000006180"/>
    </source>
</evidence>
<evidence type="ECO:0000313" key="4">
    <source>
        <dbReference type="EMBL" id="AFL50580.1"/>
    </source>
</evidence>
<dbReference type="SUPFAM" id="SSF55073">
    <property type="entry name" value="Nucleotide cyclase"/>
    <property type="match status" value="1"/>
</dbReference>
<dbReference type="PROSITE" id="PS50125">
    <property type="entry name" value="GUANYLATE_CYCLASE_2"/>
    <property type="match status" value="1"/>
</dbReference>
<dbReference type="InterPro" id="IPR029787">
    <property type="entry name" value="Nucleotide_cyclase"/>
</dbReference>
<dbReference type="EMBL" id="CP003563">
    <property type="protein sequence ID" value="AFL50580.1"/>
    <property type="molecule type" value="Genomic_DNA"/>
</dbReference>
<dbReference type="SMART" id="SM00044">
    <property type="entry name" value="CYCc"/>
    <property type="match status" value="1"/>
</dbReference>
<dbReference type="PATRIC" id="fig|1185652.3.peg.2063"/>
<dbReference type="GO" id="GO:0035556">
    <property type="term" value="P:intracellular signal transduction"/>
    <property type="evidence" value="ECO:0007669"/>
    <property type="project" value="InterPro"/>
</dbReference>
<dbReference type="eggNOG" id="COG2114">
    <property type="taxonomic scope" value="Bacteria"/>
</dbReference>
<dbReference type="PANTHER" id="PTHR43081">
    <property type="entry name" value="ADENYLATE CYCLASE, TERMINAL-DIFFERENTIATION SPECIFIC-RELATED"/>
    <property type="match status" value="1"/>
</dbReference>
<feature type="transmembrane region" description="Helical" evidence="2">
    <location>
        <begin position="55"/>
        <end position="78"/>
    </location>
</feature>
<feature type="domain" description="Guanylate cyclase" evidence="3">
    <location>
        <begin position="288"/>
        <end position="408"/>
    </location>
</feature>
<gene>
    <name evidence="4" type="ORF">USDA257_c19960</name>
</gene>
<accession>I3X3X4</accession>
<dbReference type="HOGENOM" id="CLU_635849_0_0_5"/>
<dbReference type="CDD" id="cd07302">
    <property type="entry name" value="CHD"/>
    <property type="match status" value="1"/>
</dbReference>
<dbReference type="Proteomes" id="UP000006180">
    <property type="component" value="Chromosome"/>
</dbReference>
<dbReference type="PANTHER" id="PTHR43081:SF1">
    <property type="entry name" value="ADENYLATE CYCLASE, TERMINAL-DIFFERENTIATION SPECIFIC"/>
    <property type="match status" value="1"/>
</dbReference>
<dbReference type="KEGG" id="sfd:USDA257_c19960"/>
<proteinExistence type="predicted"/>